<dbReference type="AlphaFoldDB" id="A4U1G0"/>
<name>A4U1G0_9PROT</name>
<keyword evidence="2" id="KW-1003">Cell membrane</keyword>
<dbReference type="RefSeq" id="WP_234016362.1">
    <property type="nucleotide sequence ID" value="NZ_CP027527.1"/>
</dbReference>
<dbReference type="InterPro" id="IPR010432">
    <property type="entry name" value="RDD"/>
</dbReference>
<evidence type="ECO:0000256" key="5">
    <source>
        <dbReference type="ARBA" id="ARBA00023136"/>
    </source>
</evidence>
<accession>A4U1G0</accession>
<evidence type="ECO:0000256" key="2">
    <source>
        <dbReference type="ARBA" id="ARBA00022475"/>
    </source>
</evidence>
<keyword evidence="4 6" id="KW-1133">Transmembrane helix</keyword>
<dbReference type="PANTHER" id="PTHR36115:SF4">
    <property type="entry name" value="MEMBRANE PROTEIN"/>
    <property type="match status" value="1"/>
</dbReference>
<dbReference type="InterPro" id="IPR051791">
    <property type="entry name" value="Pra-immunoreactive"/>
</dbReference>
<dbReference type="GO" id="GO:0005886">
    <property type="term" value="C:plasma membrane"/>
    <property type="evidence" value="ECO:0007669"/>
    <property type="project" value="UniProtKB-SubCell"/>
</dbReference>
<reference evidence="8" key="1">
    <citation type="journal article" date="2007" name="J. Bacteriol.">
        <title>Comparative genome analysis of four magnetotactic bacteria reveals a complex set of group-specific genes implicated in magnetosome biomineralization and function.</title>
        <authorList>
            <person name="Richter M."/>
            <person name="Kube M."/>
            <person name="Bazylinski D.A."/>
            <person name="Lombardot T."/>
            <person name="Gloeckner F.O."/>
            <person name="Reinhardt R."/>
            <person name="Schueler D."/>
        </authorList>
    </citation>
    <scope>NUCLEOTIDE SEQUENCE</scope>
    <source>
        <strain evidence="8">MSR-1</strain>
    </source>
</reference>
<evidence type="ECO:0000256" key="3">
    <source>
        <dbReference type="ARBA" id="ARBA00022692"/>
    </source>
</evidence>
<dbReference type="EMBL" id="CU459003">
    <property type="protein sequence ID" value="CAM76717.1"/>
    <property type="molecule type" value="Genomic_DNA"/>
</dbReference>
<keyword evidence="3 6" id="KW-0812">Transmembrane</keyword>
<evidence type="ECO:0000256" key="6">
    <source>
        <dbReference type="SAM" id="Phobius"/>
    </source>
</evidence>
<organism evidence="8">
    <name type="scientific">Magnetospirillum gryphiswaldense</name>
    <dbReference type="NCBI Taxonomy" id="55518"/>
    <lineage>
        <taxon>Bacteria</taxon>
        <taxon>Pseudomonadati</taxon>
        <taxon>Pseudomonadota</taxon>
        <taxon>Alphaproteobacteria</taxon>
        <taxon>Rhodospirillales</taxon>
        <taxon>Rhodospirillaceae</taxon>
        <taxon>Magnetospirillum</taxon>
    </lineage>
</organism>
<feature type="transmembrane region" description="Helical" evidence="6">
    <location>
        <begin position="57"/>
        <end position="74"/>
    </location>
</feature>
<evidence type="ECO:0000259" key="7">
    <source>
        <dbReference type="Pfam" id="PF06271"/>
    </source>
</evidence>
<feature type="domain" description="RDD" evidence="7">
    <location>
        <begin position="28"/>
        <end position="151"/>
    </location>
</feature>
<feature type="transmembrane region" description="Helical" evidence="6">
    <location>
        <begin position="114"/>
        <end position="138"/>
    </location>
</feature>
<evidence type="ECO:0000256" key="1">
    <source>
        <dbReference type="ARBA" id="ARBA00004651"/>
    </source>
</evidence>
<keyword evidence="5 6" id="KW-0472">Membrane</keyword>
<evidence type="ECO:0000256" key="4">
    <source>
        <dbReference type="ARBA" id="ARBA00022989"/>
    </source>
</evidence>
<sequence length="161" mass="17188">MNTHITIIPPGQDMDPMRQPELFSGITLKRIFAYLVDLVVISILVVVAWVATGLLGVLSFGLLLPLQAVVVVLLPLAYHTLLIASQASATLGMRVMGIHVATAADGLPPSPLQALILTVAFFGSVALTGFLVLIIALFNPQRRTLHDFLAGTVVINAKTRL</sequence>
<dbReference type="Pfam" id="PF06271">
    <property type="entry name" value="RDD"/>
    <property type="match status" value="1"/>
</dbReference>
<comment type="subcellular location">
    <subcellularLocation>
        <location evidence="1">Cell membrane</location>
        <topology evidence="1">Multi-pass membrane protein</topology>
    </subcellularLocation>
</comment>
<evidence type="ECO:0000313" key="8">
    <source>
        <dbReference type="EMBL" id="CAM76717.1"/>
    </source>
</evidence>
<protein>
    <submittedName>
        <fullName evidence="8">Membrane protein/domain</fullName>
    </submittedName>
</protein>
<dbReference type="PANTHER" id="PTHR36115">
    <property type="entry name" value="PROLINE-RICH ANTIGEN HOMOLOG-RELATED"/>
    <property type="match status" value="1"/>
</dbReference>
<feature type="transmembrane region" description="Helical" evidence="6">
    <location>
        <begin position="31"/>
        <end position="51"/>
    </location>
</feature>
<gene>
    <name evidence="8" type="ORF">MGR_3070</name>
</gene>
<proteinExistence type="predicted"/>